<feature type="compositionally biased region" description="Basic and acidic residues" evidence="1">
    <location>
        <begin position="617"/>
        <end position="637"/>
    </location>
</feature>
<feature type="compositionally biased region" description="Low complexity" evidence="1">
    <location>
        <begin position="772"/>
        <end position="789"/>
    </location>
</feature>
<feature type="compositionally biased region" description="Basic and acidic residues" evidence="1">
    <location>
        <begin position="552"/>
        <end position="564"/>
    </location>
</feature>
<dbReference type="Proteomes" id="UP000748756">
    <property type="component" value="Unassembled WGS sequence"/>
</dbReference>
<evidence type="ECO:0000313" key="3">
    <source>
        <dbReference type="Proteomes" id="UP000748756"/>
    </source>
</evidence>
<feature type="region of interest" description="Disordered" evidence="1">
    <location>
        <begin position="879"/>
        <end position="959"/>
    </location>
</feature>
<feature type="compositionally biased region" description="Basic and acidic residues" evidence="1">
    <location>
        <begin position="571"/>
        <end position="585"/>
    </location>
</feature>
<feature type="compositionally biased region" description="Basic and acidic residues" evidence="1">
    <location>
        <begin position="282"/>
        <end position="291"/>
    </location>
</feature>
<protein>
    <submittedName>
        <fullName evidence="2">Uncharacterized protein</fullName>
    </submittedName>
</protein>
<feature type="compositionally biased region" description="Polar residues" evidence="1">
    <location>
        <begin position="537"/>
        <end position="551"/>
    </location>
</feature>
<feature type="compositionally biased region" description="Low complexity" evidence="1">
    <location>
        <begin position="909"/>
        <end position="931"/>
    </location>
</feature>
<sequence length="1036" mass="114997">MTTTHDITITSEATGVGFTVSMINICPPVIPRRLPCRQTTSNTPKQPLLRYENPKPHRDTLLCNRTRHYFCTLTTLYGPHSLFVMMYDRTWVDNAHHSDDCVSSNTSSTSHDMDAHVQSWEGRLDSPPPSHTSPTTPTLAHTSLLYDSDGPSSCSGCGHRLCNIQGVQEWHRFRAEMLRQTVEEGCQSLLMDCMVDPYDLSDNVGSRTRLDTQLSQSSRIIQHHYTQRACSSLAPPLRHPNQSSQDEFRHVLQQVDWDAIWSKAPMTGSNTSAIPRDPMWKEGTFLEKNDGPADTLHQPSQSPHHQHSEASRNMIPFDKEHPAVDTLPSSTGIRIKSLQPKRTDPRLKFPTVYEIGFCEKREGEEVKASNEDEGIPLSRHPSGQVKIIRLPISERFLQGRGDTAMSSINDKEEVVETLDDSSSPVVCRQVEETLRYCGFYADLLDDSTPYQDKATLQPVSSSTTPLRQMTPFHSGFTATSSTVSASTPFASFRMRSSKIQPYPMVIHTHPDKNHDQSLWRRPSADSVSRSKCRSLRTKQLSPSSSVNQPIERQNRDRDMSDFLKLHQWARTPRDQQRQQTTEKHVSSYPSSASTTPQNNKVNRPTTMHLDGQGGGLRKSDPRKRISIEEDAALEKEPQQVQQQEQEQCEQRRNGKQLFEAAHCIKTDKSTLADDLLRLQPQEAPTPQIKGGRVAERWKPSLATIPSQPKEASSSSFLSSYPPTTTTTMTPPQGSRKPLPQFAAGHDPRVNSYSCASSIHIPNRTSSLVSIASGPTSPTRSSTGSTIPPRHSSENSTFPSIASILKKPTYPNCNTGGTIDRKMSFPSLLRDPSVPQERSRLVEKGVKFVPDHAPPSVRLDKTIELLRLARLPLQVAATTTTVSRGAAAAPPSPISPADSEYSQTTGSEISQTSVSTCPTTPTTPSSIRSKPSLSPTTAEHDRPSLDYQHPHNTSSRNNNRKRYSYEDIILSAGNATKAFVGHVMQCDEKVKVRVDKASNSLSSSTTVSSSTFQRMRTKIGGRFLGRESIGDEGESAS</sequence>
<feature type="region of interest" description="Disordered" evidence="1">
    <location>
        <begin position="703"/>
        <end position="745"/>
    </location>
</feature>
<feature type="compositionally biased region" description="Polar residues" evidence="1">
    <location>
        <begin position="899"/>
        <end position="908"/>
    </location>
</feature>
<feature type="region of interest" description="Disordered" evidence="1">
    <location>
        <begin position="102"/>
        <end position="138"/>
    </location>
</feature>
<keyword evidence="3" id="KW-1185">Reference proteome</keyword>
<feature type="region of interest" description="Disordered" evidence="1">
    <location>
        <begin position="505"/>
        <end position="653"/>
    </location>
</feature>
<dbReference type="OrthoDB" id="2390256at2759"/>
<name>A0A9P5VF32_9FUNG</name>
<organism evidence="2 3">
    <name type="scientific">Linnemannia schmuckeri</name>
    <dbReference type="NCBI Taxonomy" id="64567"/>
    <lineage>
        <taxon>Eukaryota</taxon>
        <taxon>Fungi</taxon>
        <taxon>Fungi incertae sedis</taxon>
        <taxon>Mucoromycota</taxon>
        <taxon>Mortierellomycotina</taxon>
        <taxon>Mortierellomycetes</taxon>
        <taxon>Mortierellales</taxon>
        <taxon>Mortierellaceae</taxon>
        <taxon>Linnemannia</taxon>
    </lineage>
</organism>
<feature type="compositionally biased region" description="Polar residues" evidence="1">
    <location>
        <begin position="587"/>
        <end position="605"/>
    </location>
</feature>
<reference evidence="2" key="1">
    <citation type="journal article" date="2020" name="Fungal Divers.">
        <title>Resolving the Mortierellaceae phylogeny through synthesis of multi-gene phylogenetics and phylogenomics.</title>
        <authorList>
            <person name="Vandepol N."/>
            <person name="Liber J."/>
            <person name="Desiro A."/>
            <person name="Na H."/>
            <person name="Kennedy M."/>
            <person name="Barry K."/>
            <person name="Grigoriev I.V."/>
            <person name="Miller A.N."/>
            <person name="O'Donnell K."/>
            <person name="Stajich J.E."/>
            <person name="Bonito G."/>
        </authorList>
    </citation>
    <scope>NUCLEOTIDE SEQUENCE</scope>
    <source>
        <strain evidence="2">NRRL 6426</strain>
    </source>
</reference>
<accession>A0A9P5VF32</accession>
<evidence type="ECO:0000313" key="2">
    <source>
        <dbReference type="EMBL" id="KAF9156609.1"/>
    </source>
</evidence>
<evidence type="ECO:0000256" key="1">
    <source>
        <dbReference type="SAM" id="MobiDB-lite"/>
    </source>
</evidence>
<feature type="region of interest" description="Disordered" evidence="1">
    <location>
        <begin position="767"/>
        <end position="796"/>
    </location>
</feature>
<gene>
    <name evidence="2" type="ORF">BG015_003577</name>
</gene>
<proteinExistence type="predicted"/>
<feature type="region of interest" description="Disordered" evidence="1">
    <location>
        <begin position="282"/>
        <end position="310"/>
    </location>
</feature>
<feature type="compositionally biased region" description="Low complexity" evidence="1">
    <location>
        <begin position="712"/>
        <end position="731"/>
    </location>
</feature>
<comment type="caution">
    <text evidence="2">The sequence shown here is derived from an EMBL/GenBank/DDBJ whole genome shotgun (WGS) entry which is preliminary data.</text>
</comment>
<dbReference type="AlphaFoldDB" id="A0A9P5VF32"/>
<dbReference type="EMBL" id="JAAAUQ010000018">
    <property type="protein sequence ID" value="KAF9156609.1"/>
    <property type="molecule type" value="Genomic_DNA"/>
</dbReference>
<feature type="compositionally biased region" description="Basic and acidic residues" evidence="1">
    <location>
        <begin position="508"/>
        <end position="518"/>
    </location>
</feature>